<proteinExistence type="inferred from homology"/>
<evidence type="ECO:0000256" key="5">
    <source>
        <dbReference type="ARBA" id="ARBA00010810"/>
    </source>
</evidence>
<evidence type="ECO:0000256" key="14">
    <source>
        <dbReference type="ARBA" id="ARBA00023211"/>
    </source>
</evidence>
<sequence>MKKMKRSKFALLLITSFIVRLIPHRTLLLAVYDEYLHRDLTLRIVNNGIGVLSKDVGSLLGLKAYSYPPLFHVIGAFIYSIFETDYVFFILPAIYGILSLVAFYYLSKEILEDEKKAFLATLLVGFAPNFVYRTSLYIPENLGILLFVIGLWLLVRFFKTGEPKYIASLIVLLPIYMVTHRGWVFFVGVGILMAFIYFIPWVKKHLHYLVGLAFIGVLLYYAPVSGEFIRGLISRMPREEVTALGYLKWIGIIQLIFGVLATKRYFEGGPIRQGLALWAWSFMIFGSIAFRFRDPYASLPLSIMAAEFLVDEVFPRVQWALEKITADISGWGAGVFRKLLLNKKIVSLAIALLFLGPVFQGAYSAYAYITPPTVKDKEAFEWIKENTPEDAVFLVWWDLGYLLIGNTHRKDVVMWKKVYQGFFEKAPDPQEAKKAYADHVVMFSSTQKDRVYTLMKAYNVSYVYVDKYRRAYGLIKYGLMEYAPYDTHFKTLFVNGNSELYEFVPNPPLLPPTQDKILYSGEHEKFVEFLERFWTGYNYADFDDGYKGDYFLNARIARIYSYLYQETGNEWFKERYEWLLRWLAYKQLENGGFPEGVPPNDFTLYTAFTIEPLKGLSFEGQEKTMSYLRTRIQEDYIMTTSKDKKGDLFAEAQMLPILYEYGLFNKTVLDNIITKILDEQRSDGSWKKSLGGTIVTAFGLARYYQLSGDERVLPAIKKAAEWIREQQEDNGRFKGEKGYGYSRATYANVLFVYHIAGMEREKEQMLEIIKTTYDLNKEPRPLQSTLDIFRALEYIYGIRGAIDLVEGMISSQSF</sequence>
<keyword evidence="8 20" id="KW-0808">Transferase</keyword>
<keyword evidence="13 17" id="KW-0472">Membrane</keyword>
<feature type="transmembrane region" description="Helical" evidence="17">
    <location>
        <begin position="86"/>
        <end position="106"/>
    </location>
</feature>
<dbReference type="InterPro" id="IPR003674">
    <property type="entry name" value="Oligo_trans_STT3"/>
</dbReference>
<dbReference type="GO" id="GO:0046872">
    <property type="term" value="F:metal ion binding"/>
    <property type="evidence" value="ECO:0007669"/>
    <property type="project" value="UniProtKB-KW"/>
</dbReference>
<feature type="transmembrane region" description="Helical" evidence="17">
    <location>
        <begin position="274"/>
        <end position="292"/>
    </location>
</feature>
<feature type="domain" description="DUF6798" evidence="19">
    <location>
        <begin position="377"/>
        <end position="420"/>
    </location>
</feature>
<dbReference type="EC" id="2.4.99.21" evidence="6"/>
<name>A0A9E7MCE0_9EURY</name>
<dbReference type="PANTHER" id="PTHR13872:SF1">
    <property type="entry name" value="DOLICHYL-DIPHOSPHOOLIGOSACCHARIDE--PROTEIN GLYCOSYLTRANSFERASE SUBUNIT STT3B"/>
    <property type="match status" value="1"/>
</dbReference>
<dbReference type="GO" id="GO:0004576">
    <property type="term" value="F:oligosaccharyl transferase activity"/>
    <property type="evidence" value="ECO:0007669"/>
    <property type="project" value="InterPro"/>
</dbReference>
<evidence type="ECO:0000313" key="20">
    <source>
        <dbReference type="EMBL" id="USH00697.1"/>
    </source>
</evidence>
<keyword evidence="7 20" id="KW-0328">Glycosyltransferase</keyword>
<comment type="cofactor">
    <cofactor evidence="2">
        <name>Mg(2+)</name>
        <dbReference type="ChEBI" id="CHEBI:18420"/>
    </cofactor>
</comment>
<keyword evidence="10" id="KW-0479">Metal-binding</keyword>
<evidence type="ECO:0000256" key="13">
    <source>
        <dbReference type="ARBA" id="ARBA00023136"/>
    </source>
</evidence>
<dbReference type="InterPro" id="IPR046477">
    <property type="entry name" value="DUF6798"/>
</dbReference>
<dbReference type="Gene3D" id="1.50.10.20">
    <property type="match status" value="1"/>
</dbReference>
<evidence type="ECO:0000256" key="12">
    <source>
        <dbReference type="ARBA" id="ARBA00022989"/>
    </source>
</evidence>
<dbReference type="PANTHER" id="PTHR13872">
    <property type="entry name" value="DOLICHYL-DIPHOSPHOOLIGOSACCHARIDE--PROTEIN GLYCOSYLTRANSFERASE SUBUNIT"/>
    <property type="match status" value="1"/>
</dbReference>
<dbReference type="Pfam" id="PF20604">
    <property type="entry name" value="DUF6798"/>
    <property type="match status" value="1"/>
</dbReference>
<evidence type="ECO:0000256" key="9">
    <source>
        <dbReference type="ARBA" id="ARBA00022692"/>
    </source>
</evidence>
<evidence type="ECO:0000256" key="10">
    <source>
        <dbReference type="ARBA" id="ARBA00022723"/>
    </source>
</evidence>
<comment type="catalytic activity">
    <reaction evidence="16">
        <text>an archaeal dolichyl phosphooligosaccharide + [protein]-L-asparagine = an archaeal dolichyl phosphate + a glycoprotein with the oligosaccharide chain attached by N-beta-D-glycosyl linkage to a protein L-asparagine.</text>
        <dbReference type="EC" id="2.4.99.21"/>
    </reaction>
</comment>
<protein>
    <recommendedName>
        <fullName evidence="6">dolichyl-phosphooligosaccharide-protein glycotransferase</fullName>
        <ecNumber evidence="6">2.4.99.21</ecNumber>
    </recommendedName>
    <alternativeName>
        <fullName evidence="15">Oligosaccharyl transferase</fullName>
    </alternativeName>
</protein>
<evidence type="ECO:0000313" key="21">
    <source>
        <dbReference type="Proteomes" id="UP001056425"/>
    </source>
</evidence>
<evidence type="ECO:0000256" key="4">
    <source>
        <dbReference type="ARBA" id="ARBA00004922"/>
    </source>
</evidence>
<dbReference type="Gene3D" id="3.40.50.12610">
    <property type="match status" value="1"/>
</dbReference>
<evidence type="ECO:0000256" key="8">
    <source>
        <dbReference type="ARBA" id="ARBA00022679"/>
    </source>
</evidence>
<keyword evidence="11" id="KW-0460">Magnesium</keyword>
<dbReference type="GO" id="GO:0005886">
    <property type="term" value="C:plasma membrane"/>
    <property type="evidence" value="ECO:0007669"/>
    <property type="project" value="UniProtKB-SubCell"/>
</dbReference>
<comment type="subcellular location">
    <subcellularLocation>
        <location evidence="3">Cell membrane</location>
        <topology evidence="3">Multi-pass membrane protein</topology>
    </subcellularLocation>
</comment>
<evidence type="ECO:0000256" key="15">
    <source>
        <dbReference type="ARBA" id="ARBA00030679"/>
    </source>
</evidence>
<gene>
    <name evidence="20" type="ORF">K1720_04480</name>
</gene>
<keyword evidence="21" id="KW-1185">Reference proteome</keyword>
<keyword evidence="9 17" id="KW-0812">Transmembrane</keyword>
<comment type="pathway">
    <text evidence="4">Protein modification; protein glycosylation.</text>
</comment>
<feature type="transmembrane region" description="Helical" evidence="17">
    <location>
        <begin position="243"/>
        <end position="262"/>
    </location>
</feature>
<evidence type="ECO:0000256" key="11">
    <source>
        <dbReference type="ARBA" id="ARBA00022842"/>
    </source>
</evidence>
<evidence type="ECO:0000256" key="17">
    <source>
        <dbReference type="SAM" id="Phobius"/>
    </source>
</evidence>
<feature type="domain" description="Glycosyltransferase RgtA/B/C/D-like" evidence="18">
    <location>
        <begin position="68"/>
        <end position="215"/>
    </location>
</feature>
<dbReference type="SUPFAM" id="SSF48239">
    <property type="entry name" value="Terpenoid cyclases/Protein prenyltransferases"/>
    <property type="match status" value="1"/>
</dbReference>
<dbReference type="InterPro" id="IPR038731">
    <property type="entry name" value="RgtA/B/C-like"/>
</dbReference>
<comment type="similarity">
    <text evidence="5">Belongs to the STT3 family.</text>
</comment>
<feature type="transmembrane region" description="Helical" evidence="17">
    <location>
        <begin position="205"/>
        <end position="222"/>
    </location>
</feature>
<feature type="transmembrane region" description="Helical" evidence="17">
    <location>
        <begin position="142"/>
        <end position="158"/>
    </location>
</feature>
<dbReference type="AlphaFoldDB" id="A0A9E7MCE0"/>
<dbReference type="KEGG" id="thei:K1720_04480"/>
<dbReference type="Pfam" id="PF13231">
    <property type="entry name" value="PMT_2"/>
    <property type="match status" value="1"/>
</dbReference>
<evidence type="ECO:0000256" key="6">
    <source>
        <dbReference type="ARBA" id="ARBA00012602"/>
    </source>
</evidence>
<evidence type="ECO:0000256" key="1">
    <source>
        <dbReference type="ARBA" id="ARBA00001936"/>
    </source>
</evidence>
<evidence type="ECO:0000256" key="2">
    <source>
        <dbReference type="ARBA" id="ARBA00001946"/>
    </source>
</evidence>
<dbReference type="InterPro" id="IPR008930">
    <property type="entry name" value="Terpenoid_cyclase/PrenylTrfase"/>
</dbReference>
<evidence type="ECO:0000259" key="19">
    <source>
        <dbReference type="Pfam" id="PF20604"/>
    </source>
</evidence>
<dbReference type="Proteomes" id="UP001056425">
    <property type="component" value="Chromosome"/>
</dbReference>
<evidence type="ECO:0000259" key="18">
    <source>
        <dbReference type="Pfam" id="PF13231"/>
    </source>
</evidence>
<organism evidence="20 21">
    <name type="scientific">Thermococcus argininiproducens</name>
    <dbReference type="NCBI Taxonomy" id="2866384"/>
    <lineage>
        <taxon>Archaea</taxon>
        <taxon>Methanobacteriati</taxon>
        <taxon>Methanobacteriota</taxon>
        <taxon>Thermococci</taxon>
        <taxon>Thermococcales</taxon>
        <taxon>Thermococcaceae</taxon>
        <taxon>Thermococcus</taxon>
    </lineage>
</organism>
<keyword evidence="12 17" id="KW-1133">Transmembrane helix</keyword>
<evidence type="ECO:0000256" key="3">
    <source>
        <dbReference type="ARBA" id="ARBA00004651"/>
    </source>
</evidence>
<accession>A0A9E7MCE0</accession>
<reference evidence="20 21" key="1">
    <citation type="submission" date="2021-08" db="EMBL/GenBank/DDBJ databases">
        <title>Thermococcus onnuriiensis IOH2.</title>
        <authorList>
            <person name="Park Y.-J."/>
        </authorList>
    </citation>
    <scope>NUCLEOTIDE SEQUENCE [LARGE SCALE GENOMIC DNA]</scope>
    <source>
        <strain evidence="20 21">IOH2</strain>
    </source>
</reference>
<evidence type="ECO:0000256" key="16">
    <source>
        <dbReference type="ARBA" id="ARBA00034066"/>
    </source>
</evidence>
<feature type="transmembrane region" description="Helical" evidence="17">
    <location>
        <begin position="345"/>
        <end position="369"/>
    </location>
</feature>
<comment type="cofactor">
    <cofactor evidence="1">
        <name>Mn(2+)</name>
        <dbReference type="ChEBI" id="CHEBI:29035"/>
    </cofactor>
</comment>
<keyword evidence="14" id="KW-0464">Manganese</keyword>
<feature type="transmembrane region" description="Helical" evidence="17">
    <location>
        <begin position="170"/>
        <end position="199"/>
    </location>
</feature>
<evidence type="ECO:0000256" key="7">
    <source>
        <dbReference type="ARBA" id="ARBA00022676"/>
    </source>
</evidence>
<dbReference type="EMBL" id="CP080572">
    <property type="protein sequence ID" value="USH00697.1"/>
    <property type="molecule type" value="Genomic_DNA"/>
</dbReference>